<dbReference type="PANTHER" id="PTHR34413:SF2">
    <property type="entry name" value="PROPHAGE TAIL FIBER ASSEMBLY PROTEIN HOMOLOG TFAE-RELATED"/>
    <property type="match status" value="1"/>
</dbReference>
<dbReference type="STRING" id="53341.SAMN05421579_11448"/>
<dbReference type="InterPro" id="IPR003458">
    <property type="entry name" value="Phage_T4_Gp38_tail_assem"/>
</dbReference>
<dbReference type="PANTHER" id="PTHR34413">
    <property type="entry name" value="PROPHAGE TAIL FIBER ASSEMBLY PROTEIN HOMOLOG TFAE-RELATED-RELATED"/>
    <property type="match status" value="1"/>
</dbReference>
<keyword evidence="2" id="KW-1185">Reference proteome</keyword>
<sequence length="175" mass="19865">MVNRVNIFLPLWSYYLSVLAIPAHSCVDKPGENKEGYAICRSKDLLSWEYVIDHRGETVYDIETGETWVITALSDYPLGTTPNAPATQFDKWDGKRWVTDNQALKADHIRRAEQQKSSLRQQAGIAIALLQDAVDLDMATDEEKAALLAWKKYRVLLNRVDCSTAPDIAWLEQPE</sequence>
<dbReference type="Proteomes" id="UP000199011">
    <property type="component" value="Unassembled WGS sequence"/>
</dbReference>
<name>A0A1I5AWE7_9GAMM</name>
<evidence type="ECO:0000313" key="1">
    <source>
        <dbReference type="EMBL" id="SFN66732.1"/>
    </source>
</evidence>
<dbReference type="InterPro" id="IPR051220">
    <property type="entry name" value="TFA_Chaperone"/>
</dbReference>
<protein>
    <submittedName>
        <fullName evidence="1">Virus tail fibre assembly protein, lambda gpK</fullName>
    </submittedName>
</protein>
<dbReference type="AlphaFoldDB" id="A0A1I5AWE7"/>
<dbReference type="Pfam" id="PF02413">
    <property type="entry name" value="Caudo_TAP"/>
    <property type="match status" value="1"/>
</dbReference>
<dbReference type="EMBL" id="FOVO01000014">
    <property type="protein sequence ID" value="SFN66732.1"/>
    <property type="molecule type" value="Genomic_DNA"/>
</dbReference>
<reference evidence="2" key="1">
    <citation type="submission" date="2016-10" db="EMBL/GenBank/DDBJ databases">
        <authorList>
            <person name="Varghese N."/>
            <person name="Submissions S."/>
        </authorList>
    </citation>
    <scope>NUCLEOTIDE SEQUENCE [LARGE SCALE GENOMIC DNA]</scope>
    <source>
        <strain evidence="2">DSM 16522</strain>
    </source>
</reference>
<dbReference type="OrthoDB" id="8596093at2"/>
<organism evidence="1 2">
    <name type="scientific">Xenorhabdus japonica</name>
    <dbReference type="NCBI Taxonomy" id="53341"/>
    <lineage>
        <taxon>Bacteria</taxon>
        <taxon>Pseudomonadati</taxon>
        <taxon>Pseudomonadota</taxon>
        <taxon>Gammaproteobacteria</taxon>
        <taxon>Enterobacterales</taxon>
        <taxon>Morganellaceae</taxon>
        <taxon>Xenorhabdus</taxon>
    </lineage>
</organism>
<accession>A0A1I5AWE7</accession>
<evidence type="ECO:0000313" key="2">
    <source>
        <dbReference type="Proteomes" id="UP000199011"/>
    </source>
</evidence>
<gene>
    <name evidence="1" type="ORF">SAMN05421579_11448</name>
</gene>
<proteinExistence type="predicted"/>